<dbReference type="EMBL" id="CP022133">
    <property type="protein sequence ID" value="ASG65782.1"/>
    <property type="molecule type" value="Genomic_DNA"/>
</dbReference>
<dbReference type="InterPro" id="IPR014833">
    <property type="entry name" value="TnsA_N"/>
</dbReference>
<sequence length="163" mass="19181">MNERKLPTSGPDKHIGYFFSVKNQCAVYCESRTELAACILRELDPDVVAYQTQPMTVSFKHNGKLVRYTPDALVLWRDGAVSFEEVKPHNWVEDEAFLNKLHSFELFVQHRVRITRIKCSTRYFQKLNNEYLRFKMSRLLHPTDIVCARQATCLNQLLSKERR</sequence>
<proteinExistence type="predicted"/>
<dbReference type="Pfam" id="PF08722">
    <property type="entry name" value="Tn7_TnsA-like_N"/>
    <property type="match status" value="1"/>
</dbReference>
<evidence type="ECO:0000259" key="1">
    <source>
        <dbReference type="Pfam" id="PF08722"/>
    </source>
</evidence>
<evidence type="ECO:0000313" key="3">
    <source>
        <dbReference type="Proteomes" id="UP000197717"/>
    </source>
</evidence>
<dbReference type="RefSeq" id="WP_088768183.1">
    <property type="nucleotide sequence ID" value="NZ_CP022133.1"/>
</dbReference>
<organism evidence="2 3">
    <name type="scientific">Idiomarina piscisalsi</name>
    <dbReference type="NCBI Taxonomy" id="1096243"/>
    <lineage>
        <taxon>Bacteria</taxon>
        <taxon>Pseudomonadati</taxon>
        <taxon>Pseudomonadota</taxon>
        <taxon>Gammaproteobacteria</taxon>
        <taxon>Alteromonadales</taxon>
        <taxon>Idiomarinaceae</taxon>
        <taxon>Idiomarina</taxon>
    </lineage>
</organism>
<dbReference type="Proteomes" id="UP000197717">
    <property type="component" value="Chromosome"/>
</dbReference>
<accession>A0ABM6LTC8</accession>
<protein>
    <recommendedName>
        <fullName evidence="1">TnsA endonuclease N-terminal domain-containing protein</fullName>
    </recommendedName>
</protein>
<reference evidence="2 3" key="1">
    <citation type="submission" date="2017-06" db="EMBL/GenBank/DDBJ databases">
        <title>Complete genome sequence of Idiomarina piscisalsi strain 10PY1A isolated from soil of Soudi Arabia.</title>
        <authorList>
            <person name="Kim M.-C."/>
            <person name="Jung B.K."/>
            <person name="Budiyanto F."/>
            <person name="Nzila A."/>
            <person name="Shin J.-H."/>
        </authorList>
    </citation>
    <scope>NUCLEOTIDE SEQUENCE [LARGE SCALE GENOMIC DNA]</scope>
    <source>
        <strain evidence="2 3">10PY1A</strain>
    </source>
</reference>
<name>A0ABM6LTC8_9GAMM</name>
<feature type="domain" description="TnsA endonuclease N-terminal" evidence="1">
    <location>
        <begin position="44"/>
        <end position="110"/>
    </location>
</feature>
<gene>
    <name evidence="2" type="ORF">CEW91_06345</name>
</gene>
<keyword evidence="3" id="KW-1185">Reference proteome</keyword>
<evidence type="ECO:0000313" key="2">
    <source>
        <dbReference type="EMBL" id="ASG65782.1"/>
    </source>
</evidence>